<dbReference type="SUPFAM" id="SSF82895">
    <property type="entry name" value="TSP-1 type 1 repeat"/>
    <property type="match status" value="1"/>
</dbReference>
<dbReference type="AlphaFoldDB" id="A0A0B6ZS01"/>
<reference evidence="2" key="1">
    <citation type="submission" date="2014-12" db="EMBL/GenBank/DDBJ databases">
        <title>Insight into the proteome of Arion vulgaris.</title>
        <authorList>
            <person name="Aradska J."/>
            <person name="Bulat T."/>
            <person name="Smidak R."/>
            <person name="Sarate P."/>
            <person name="Gangsoo J."/>
            <person name="Sialana F."/>
            <person name="Bilban M."/>
            <person name="Lubec G."/>
        </authorList>
    </citation>
    <scope>NUCLEOTIDE SEQUENCE</scope>
    <source>
        <tissue evidence="2">Skin</tissue>
    </source>
</reference>
<proteinExistence type="predicted"/>
<dbReference type="SMART" id="SM00209">
    <property type="entry name" value="TSP1"/>
    <property type="match status" value="3"/>
</dbReference>
<accession>A0A0B6ZS01</accession>
<keyword evidence="1" id="KW-0472">Membrane</keyword>
<dbReference type="EMBL" id="HACG01024297">
    <property type="protein sequence ID" value="CEK71162.1"/>
    <property type="molecule type" value="Transcribed_RNA"/>
</dbReference>
<evidence type="ECO:0000313" key="2">
    <source>
        <dbReference type="EMBL" id="CEK71162.1"/>
    </source>
</evidence>
<name>A0A0B6ZS01_9EUPU</name>
<keyword evidence="1" id="KW-1133">Transmembrane helix</keyword>
<gene>
    <name evidence="2" type="primary">ORF77191</name>
</gene>
<feature type="transmembrane region" description="Helical" evidence="1">
    <location>
        <begin position="20"/>
        <end position="39"/>
    </location>
</feature>
<protein>
    <submittedName>
        <fullName evidence="2">Uncharacterized protein</fullName>
    </submittedName>
</protein>
<keyword evidence="1" id="KW-0812">Transmembrane</keyword>
<dbReference type="InterPro" id="IPR036383">
    <property type="entry name" value="TSP1_rpt_sf"/>
</dbReference>
<sequence length="308" mass="34816">MATLRTNNYVHNFQLSSGFYFSFLIYFLSVDIVSTVAVLSKFDNGNGKFGGLDENFVKNLRKSFIETRDGSKWNSSKISFQVPDRGSFQEPPVMDKPGLFFPDNINPWTPWSSCNGEVQTRTRGPVENAKLKKCGHIECIQTKSCQSSFGARSSQWSSWEAWSACNFESRIASTRTRVRQCRDQSVNSKQNSIPSTSSCPGAAFERVACENQYQQQESSEWMNWSQWSTCERGSQFRTRSCKGQGRCVGAGYEQQVCSSSSNTPVDRTSGQFLPCSSSTPFNIRNCKGINSNFDRTRRGPFRQTTWTK</sequence>
<dbReference type="InterPro" id="IPR000884">
    <property type="entry name" value="TSP1_rpt"/>
</dbReference>
<organism evidence="2">
    <name type="scientific">Arion vulgaris</name>
    <dbReference type="NCBI Taxonomy" id="1028688"/>
    <lineage>
        <taxon>Eukaryota</taxon>
        <taxon>Metazoa</taxon>
        <taxon>Spiralia</taxon>
        <taxon>Lophotrochozoa</taxon>
        <taxon>Mollusca</taxon>
        <taxon>Gastropoda</taxon>
        <taxon>Heterobranchia</taxon>
        <taxon>Euthyneura</taxon>
        <taxon>Panpulmonata</taxon>
        <taxon>Eupulmonata</taxon>
        <taxon>Stylommatophora</taxon>
        <taxon>Helicina</taxon>
        <taxon>Arionoidea</taxon>
        <taxon>Arionidae</taxon>
        <taxon>Arion</taxon>
    </lineage>
</organism>
<dbReference type="PROSITE" id="PS50092">
    <property type="entry name" value="TSP1"/>
    <property type="match status" value="2"/>
</dbReference>
<evidence type="ECO:0000256" key="1">
    <source>
        <dbReference type="SAM" id="Phobius"/>
    </source>
</evidence>